<evidence type="ECO:0000256" key="2">
    <source>
        <dbReference type="ARBA" id="ARBA00023125"/>
    </source>
</evidence>
<evidence type="ECO:0000313" key="8">
    <source>
        <dbReference type="Proteomes" id="UP000585474"/>
    </source>
</evidence>
<name>A0A7J0HBA0_9ERIC</name>
<reference evidence="7 8" key="1">
    <citation type="submission" date="2019-07" db="EMBL/GenBank/DDBJ databases">
        <title>De Novo Assembly of kiwifruit Actinidia rufa.</title>
        <authorList>
            <person name="Sugita-Konishi S."/>
            <person name="Sato K."/>
            <person name="Mori E."/>
            <person name="Abe Y."/>
            <person name="Kisaki G."/>
            <person name="Hamano K."/>
            <person name="Suezawa K."/>
            <person name="Otani M."/>
            <person name="Fukuda T."/>
            <person name="Manabe T."/>
            <person name="Gomi K."/>
            <person name="Tabuchi M."/>
            <person name="Akimitsu K."/>
            <person name="Kataoka I."/>
        </authorList>
    </citation>
    <scope>NUCLEOTIDE SEQUENCE [LARGE SCALE GENOMIC DNA]</scope>
    <source>
        <strain evidence="8">cv. Fuchu</strain>
    </source>
</reference>
<comment type="subcellular location">
    <subcellularLocation>
        <location evidence="4">Nucleus</location>
    </subcellularLocation>
</comment>
<dbReference type="Pfam" id="PF03479">
    <property type="entry name" value="PCC"/>
    <property type="match status" value="1"/>
</dbReference>
<sequence length="170" mass="17940">MDIDLRWKNNNISVPLPQNAESVPATALAADANGGEAAVDVVQKLSSVANCGPRSLCILSAVGAVSIVEIRPGHFQLLKLTGMYAFPETGGVKRKIGKLCVILANPEGSVFGGAVAASLIADTPFQLIFASFNQNIRTQLLRRYAAESSTPTVMPGDSERDSGIYSLHGR</sequence>
<keyword evidence="1 4" id="KW-0805">Transcription regulation</keyword>
<dbReference type="OrthoDB" id="1588495at2759"/>
<dbReference type="Proteomes" id="UP000585474">
    <property type="component" value="Unassembled WGS sequence"/>
</dbReference>
<dbReference type="GO" id="GO:0005634">
    <property type="term" value="C:nucleus"/>
    <property type="evidence" value="ECO:0007669"/>
    <property type="project" value="UniProtKB-SubCell"/>
</dbReference>
<proteinExistence type="predicted"/>
<feature type="domain" description="PPC" evidence="6">
    <location>
        <begin position="40"/>
        <end position="133"/>
    </location>
</feature>
<keyword evidence="3 4" id="KW-0804">Transcription</keyword>
<comment type="caution">
    <text evidence="7">The sequence shown here is derived from an EMBL/GenBank/DDBJ whole genome shotgun (WGS) entry which is preliminary data.</text>
</comment>
<dbReference type="Gene3D" id="3.30.1330.80">
    <property type="entry name" value="Hypothetical protein, similar to alpha- acetolactate decarboxylase, domain 2"/>
    <property type="match status" value="1"/>
</dbReference>
<comment type="function">
    <text evidence="4">Transcription factor that specifically binds AT-rich DNA sequences related to the nuclear matrix attachment regions (MARs).</text>
</comment>
<organism evidence="7 8">
    <name type="scientific">Actinidia rufa</name>
    <dbReference type="NCBI Taxonomy" id="165716"/>
    <lineage>
        <taxon>Eukaryota</taxon>
        <taxon>Viridiplantae</taxon>
        <taxon>Streptophyta</taxon>
        <taxon>Embryophyta</taxon>
        <taxon>Tracheophyta</taxon>
        <taxon>Spermatophyta</taxon>
        <taxon>Magnoliopsida</taxon>
        <taxon>eudicotyledons</taxon>
        <taxon>Gunneridae</taxon>
        <taxon>Pentapetalae</taxon>
        <taxon>asterids</taxon>
        <taxon>Ericales</taxon>
        <taxon>Actinidiaceae</taxon>
        <taxon>Actinidia</taxon>
    </lineage>
</organism>
<keyword evidence="2 4" id="KW-0238">DNA-binding</keyword>
<feature type="region of interest" description="Disordered" evidence="5">
    <location>
        <begin position="150"/>
        <end position="170"/>
    </location>
</feature>
<evidence type="ECO:0000256" key="3">
    <source>
        <dbReference type="ARBA" id="ARBA00023163"/>
    </source>
</evidence>
<dbReference type="CDD" id="cd11378">
    <property type="entry name" value="DUF296"/>
    <property type="match status" value="1"/>
</dbReference>
<keyword evidence="4" id="KW-0539">Nucleus</keyword>
<gene>
    <name evidence="7" type="ORF">Acr_28g0010510</name>
</gene>
<protein>
    <recommendedName>
        <fullName evidence="4">AT-hook motif nuclear-localized protein</fullName>
    </recommendedName>
</protein>
<evidence type="ECO:0000259" key="6">
    <source>
        <dbReference type="Pfam" id="PF03479"/>
    </source>
</evidence>
<dbReference type="InterPro" id="IPR039605">
    <property type="entry name" value="AHL"/>
</dbReference>
<dbReference type="PANTHER" id="PTHR31500">
    <property type="entry name" value="AT-HOOK MOTIF NUCLEAR-LOCALIZED PROTEIN 9"/>
    <property type="match status" value="1"/>
</dbReference>
<dbReference type="InterPro" id="IPR005175">
    <property type="entry name" value="PPC_dom"/>
</dbReference>
<comment type="domain">
    <text evidence="4">The PPC domain mediates interactions between AHL proteins.</text>
</comment>
<evidence type="ECO:0000256" key="4">
    <source>
        <dbReference type="RuleBase" id="RU367031"/>
    </source>
</evidence>
<keyword evidence="8" id="KW-1185">Reference proteome</keyword>
<evidence type="ECO:0000313" key="7">
    <source>
        <dbReference type="EMBL" id="GFZ20346.1"/>
    </source>
</evidence>
<dbReference type="PANTHER" id="PTHR31500:SF45">
    <property type="entry name" value="AT-HOOK MOTIF NUCLEAR-LOCALIZED PROTEIN"/>
    <property type="match status" value="1"/>
</dbReference>
<dbReference type="SUPFAM" id="SSF117856">
    <property type="entry name" value="AF0104/ALDC/Ptd012-like"/>
    <property type="match status" value="1"/>
</dbReference>
<dbReference type="GO" id="GO:0003680">
    <property type="term" value="F:minor groove of adenine-thymine-rich DNA binding"/>
    <property type="evidence" value="ECO:0007669"/>
    <property type="project" value="UniProtKB-UniRule"/>
</dbReference>
<dbReference type="EMBL" id="BJWL01000028">
    <property type="protein sequence ID" value="GFZ20346.1"/>
    <property type="molecule type" value="Genomic_DNA"/>
</dbReference>
<accession>A0A7J0HBA0</accession>
<evidence type="ECO:0000256" key="5">
    <source>
        <dbReference type="SAM" id="MobiDB-lite"/>
    </source>
</evidence>
<dbReference type="AlphaFoldDB" id="A0A7J0HBA0"/>
<evidence type="ECO:0000256" key="1">
    <source>
        <dbReference type="ARBA" id="ARBA00023015"/>
    </source>
</evidence>